<reference evidence="3 4" key="1">
    <citation type="journal article" date="2013" name="Genome Announc.">
        <title>Genome Sequence of the Obligate Gammaproteobacterial Methanotroph Methylomicrobium album Strain BG8.</title>
        <authorList>
            <person name="Kits K.D."/>
            <person name="Kalyuzhnaya M.G."/>
            <person name="Klotz M.G."/>
            <person name="Jetten M.S."/>
            <person name="Op den Camp H.J."/>
            <person name="Vuilleumier S."/>
            <person name="Bringel F."/>
            <person name="Dispirito A.A."/>
            <person name="Murrell J.C."/>
            <person name="Bruce D."/>
            <person name="Cheng J.F."/>
            <person name="Copeland A."/>
            <person name="Goodwin L."/>
            <person name="Hauser L."/>
            <person name="Lajus A."/>
            <person name="Land M.L."/>
            <person name="Lapidus A."/>
            <person name="Lucas S."/>
            <person name="Medigue C."/>
            <person name="Pitluck S."/>
            <person name="Woyke T."/>
            <person name="Zeytun A."/>
            <person name="Stein L.Y."/>
        </authorList>
    </citation>
    <scope>NUCLEOTIDE SEQUENCE [LARGE SCALE GENOMIC DNA]</scope>
    <source>
        <strain evidence="3 4">BG8</strain>
        <plasmid evidence="3">pMETAL01</plasmid>
    </source>
</reference>
<dbReference type="eggNOG" id="ENOG5031NF2">
    <property type="taxonomic scope" value="Bacteria"/>
</dbReference>
<keyword evidence="3" id="KW-0614">Plasmid</keyword>
<evidence type="ECO:0008006" key="5">
    <source>
        <dbReference type="Google" id="ProtNLM"/>
    </source>
</evidence>
<accession>H8GRM2</accession>
<sequence length="217" mass="24442">MIVRTVLIVALFFPLRVAAWDDDAVLTFISRANPIIQAQRGVTKAYAKPDAVTWALRNTSLSARLGYGGTEFRDDPYTAYGGLQFNIPLSSIKEEREQALKVVAEAKEIDDLHAKVILDIAQLRQMESELAASEVRRKFLKEKALWLKERIDQGFSSEMDQLWTIGSKLNDEDALSAKIAVMAKTQRYKLSRYAGPEWRTLLAYLEGKTETLEGNDG</sequence>
<organism evidence="3 4">
    <name type="scientific">Methylomicrobium album BG8</name>
    <dbReference type="NCBI Taxonomy" id="686340"/>
    <lineage>
        <taxon>Bacteria</taxon>
        <taxon>Pseudomonadati</taxon>
        <taxon>Pseudomonadota</taxon>
        <taxon>Gammaproteobacteria</taxon>
        <taxon>Methylococcales</taxon>
        <taxon>Methylococcaceae</taxon>
        <taxon>Methylomicrobium</taxon>
    </lineage>
</organism>
<dbReference type="HOGENOM" id="CLU_097515_0_0_6"/>
<evidence type="ECO:0000313" key="4">
    <source>
        <dbReference type="Proteomes" id="UP000005090"/>
    </source>
</evidence>
<feature type="coiled-coil region" evidence="1">
    <location>
        <begin position="89"/>
        <end position="143"/>
    </location>
</feature>
<keyword evidence="2" id="KW-0732">Signal</keyword>
<dbReference type="RefSeq" id="WP_005375232.1">
    <property type="nucleotide sequence ID" value="NZ_CM001476.1"/>
</dbReference>
<protein>
    <recommendedName>
        <fullName evidence="5">Outer membrane protein</fullName>
    </recommendedName>
</protein>
<geneLocation type="plasmid" evidence="3 4">
    <name>pMETAL01</name>
</geneLocation>
<keyword evidence="1" id="KW-0175">Coiled coil</keyword>
<name>H8GRM2_METAL</name>
<proteinExistence type="predicted"/>
<dbReference type="EMBL" id="CM001476">
    <property type="protein sequence ID" value="EIC27864.1"/>
    <property type="molecule type" value="Genomic_DNA"/>
</dbReference>
<evidence type="ECO:0000256" key="2">
    <source>
        <dbReference type="SAM" id="SignalP"/>
    </source>
</evidence>
<feature type="chain" id="PRO_5003612426" description="Outer membrane protein" evidence="2">
    <location>
        <begin position="20"/>
        <end position="217"/>
    </location>
</feature>
<gene>
    <name evidence="3" type="ORF">Metal_4034</name>
</gene>
<feature type="signal peptide" evidence="2">
    <location>
        <begin position="1"/>
        <end position="19"/>
    </location>
</feature>
<evidence type="ECO:0000313" key="3">
    <source>
        <dbReference type="EMBL" id="EIC27864.1"/>
    </source>
</evidence>
<dbReference type="AlphaFoldDB" id="H8GRM2"/>
<dbReference type="Proteomes" id="UP000005090">
    <property type="component" value="Plasmid pMETAL01"/>
</dbReference>
<evidence type="ECO:0000256" key="1">
    <source>
        <dbReference type="SAM" id="Coils"/>
    </source>
</evidence>
<keyword evidence="4" id="KW-1185">Reference proteome</keyword>